<dbReference type="Pfam" id="PF04453">
    <property type="entry name" value="LptD"/>
    <property type="match status" value="1"/>
</dbReference>
<dbReference type="InterPro" id="IPR020889">
    <property type="entry name" value="LipoPS_assembly_LptD"/>
</dbReference>
<dbReference type="EMBL" id="JBHUIY010000010">
    <property type="protein sequence ID" value="MFD2233571.1"/>
    <property type="molecule type" value="Genomic_DNA"/>
</dbReference>
<feature type="domain" description="LptD C-terminal" evidence="2">
    <location>
        <begin position="322"/>
        <end position="666"/>
    </location>
</feature>
<evidence type="ECO:0000313" key="4">
    <source>
        <dbReference type="Proteomes" id="UP001597296"/>
    </source>
</evidence>
<evidence type="ECO:0000256" key="1">
    <source>
        <dbReference type="SAM" id="MobiDB-lite"/>
    </source>
</evidence>
<dbReference type="Proteomes" id="UP001597296">
    <property type="component" value="Unassembled WGS sequence"/>
</dbReference>
<evidence type="ECO:0000259" key="2">
    <source>
        <dbReference type="Pfam" id="PF04453"/>
    </source>
</evidence>
<evidence type="ECO:0000313" key="3">
    <source>
        <dbReference type="EMBL" id="MFD2233571.1"/>
    </source>
</evidence>
<dbReference type="InterPro" id="IPR050218">
    <property type="entry name" value="LptD"/>
</dbReference>
<dbReference type="RefSeq" id="WP_377315370.1">
    <property type="nucleotide sequence ID" value="NZ_JBHUIY010000010.1"/>
</dbReference>
<feature type="compositionally biased region" description="Low complexity" evidence="1">
    <location>
        <begin position="1"/>
        <end position="26"/>
    </location>
</feature>
<dbReference type="PANTHER" id="PTHR30189:SF1">
    <property type="entry name" value="LPS-ASSEMBLY PROTEIN LPTD"/>
    <property type="match status" value="1"/>
</dbReference>
<feature type="non-terminal residue" evidence="3">
    <location>
        <position position="1"/>
    </location>
</feature>
<protein>
    <submittedName>
        <fullName evidence="3">LPS-assembly protein LptD</fullName>
    </submittedName>
</protein>
<comment type="caution">
    <text evidence="3">The sequence shown here is derived from an EMBL/GenBank/DDBJ whole genome shotgun (WGS) entry which is preliminary data.</text>
</comment>
<gene>
    <name evidence="3" type="ORF">ACFSNB_07115</name>
</gene>
<keyword evidence="4" id="KW-1185">Reference proteome</keyword>
<dbReference type="PANTHER" id="PTHR30189">
    <property type="entry name" value="LPS-ASSEMBLY PROTEIN"/>
    <property type="match status" value="1"/>
</dbReference>
<proteinExistence type="inferred from homology"/>
<dbReference type="InterPro" id="IPR007543">
    <property type="entry name" value="LptD_C"/>
</dbReference>
<dbReference type="Gene3D" id="2.60.450.10">
    <property type="entry name" value="Lipopolysaccharide (LPS) transport protein A like domain"/>
    <property type="match status" value="1"/>
</dbReference>
<feature type="region of interest" description="Disordered" evidence="1">
    <location>
        <begin position="1"/>
        <end position="54"/>
    </location>
</feature>
<dbReference type="HAMAP" id="MF_01411">
    <property type="entry name" value="LPS_assembly_LptD"/>
    <property type="match status" value="1"/>
</dbReference>
<reference evidence="4" key="1">
    <citation type="journal article" date="2019" name="Int. J. Syst. Evol. Microbiol.">
        <title>The Global Catalogue of Microorganisms (GCM) 10K type strain sequencing project: providing services to taxonomists for standard genome sequencing and annotation.</title>
        <authorList>
            <consortium name="The Broad Institute Genomics Platform"/>
            <consortium name="The Broad Institute Genome Sequencing Center for Infectious Disease"/>
            <person name="Wu L."/>
            <person name="Ma J."/>
        </authorList>
    </citation>
    <scope>NUCLEOTIDE SEQUENCE [LARGE SCALE GENOMIC DNA]</scope>
    <source>
        <strain evidence="4">KCTC 15012</strain>
    </source>
</reference>
<organism evidence="3 4">
    <name type="scientific">Phaeospirillum tilakii</name>
    <dbReference type="NCBI Taxonomy" id="741673"/>
    <lineage>
        <taxon>Bacteria</taxon>
        <taxon>Pseudomonadati</taxon>
        <taxon>Pseudomonadota</taxon>
        <taxon>Alphaproteobacteria</taxon>
        <taxon>Rhodospirillales</taxon>
        <taxon>Rhodospirillaceae</taxon>
        <taxon>Phaeospirillum</taxon>
    </lineage>
</organism>
<accession>A0ABW5CBG6</accession>
<sequence>DERPAAAPERVAAIAPTAPRPAASTEAPPPGRGPRFVPRPLQGLASRDAGPNPPVHLEADQVTYDREFDIVTARGKVVLSQTLRTISADTLTYNLKQDLMGASGNVVLTEPSGEITKADYLELTGDMKEGVARRIRMILADDSRLAAATAERRGGDRTDLKEASYTACEPCRDHPERTPLWQVNADTVTHNQAEAEMEYRNAWLELGGVPVFYTPYLSHPDPTVRRKSGFLTPSFGSNSTLGASMSTPYYVVLSDQEDVTVTPRFMLERGAAMSGDPNFDEEASAFVFRRIQWSAEHRWRGGTGQALTRASIVADRETGEPRGHIDSKGLVDLDETWRAGWQVQYQSDQTYRNLYKVRMDNDRNWLLTRPYVEGFGRRGYSMAETLSFQGQQVVSDGSKATVVVPHLVDSRVSAPGWQGSYWTNDADLLVYGRSRGAESRRLSSRTGWTLPLVTSDGQLFTFSTGLRLDGYDSEHLTQSNDDALRDSATTGRALPDASLQWSYPFSRRGDGLTQVIEPLGMLAVSPIGGNSYKIPNEDSIDFELDETNVLRPNRLVGLDRVEGGLRGGYGLRWAAYPDRGGKVGIQLAQGWRRHLDDTFREGSGFTDNFSDYLGRVEISPNGNFSLSDRFRLDKDSLSLNRHEATLAVGPESLRGSVSYGYLSPSTLESGSLYGRRQYATYGLTSAISQYVRTEASVNQDLEDNGGILSVRSRTSYDDECFALALTLQRYFTNQYGLNSGFDASLTVVLKTLGQGSTGLF</sequence>
<name>A0ABW5CBG6_9PROT</name>